<evidence type="ECO:0000313" key="5">
    <source>
        <dbReference type="Proteomes" id="UP000657372"/>
    </source>
</evidence>
<dbReference type="PANTHER" id="PTHR11019">
    <property type="entry name" value="HTH-TYPE TRANSCRIPTIONAL REGULATOR NIMR"/>
    <property type="match status" value="1"/>
</dbReference>
<dbReference type="SMART" id="SM00342">
    <property type="entry name" value="HTH_ARAC"/>
    <property type="match status" value="1"/>
</dbReference>
<dbReference type="InterPro" id="IPR014710">
    <property type="entry name" value="RmlC-like_jellyroll"/>
</dbReference>
<evidence type="ECO:0000256" key="2">
    <source>
        <dbReference type="ARBA" id="ARBA00023163"/>
    </source>
</evidence>
<dbReference type="CDD" id="cd06124">
    <property type="entry name" value="cupin_NimR-like_N"/>
    <property type="match status" value="1"/>
</dbReference>
<dbReference type="SUPFAM" id="SSF46689">
    <property type="entry name" value="Homeodomain-like"/>
    <property type="match status" value="1"/>
</dbReference>
<dbReference type="InterPro" id="IPR009057">
    <property type="entry name" value="Homeodomain-like_sf"/>
</dbReference>
<evidence type="ECO:0000313" key="4">
    <source>
        <dbReference type="EMBL" id="MBF8176915.1"/>
    </source>
</evidence>
<comment type="caution">
    <text evidence="4">The sequence shown here is derived from an EMBL/GenBank/DDBJ whole genome shotgun (WGS) entry which is preliminary data.</text>
</comment>
<dbReference type="Proteomes" id="UP000657372">
    <property type="component" value="Unassembled WGS sequence"/>
</dbReference>
<dbReference type="Gene3D" id="2.60.120.10">
    <property type="entry name" value="Jelly Rolls"/>
    <property type="match status" value="1"/>
</dbReference>
<dbReference type="RefSeq" id="WP_195874803.1">
    <property type="nucleotide sequence ID" value="NZ_JADOEL010000002.1"/>
</dbReference>
<keyword evidence="2" id="KW-0804">Transcription</keyword>
<dbReference type="PROSITE" id="PS01124">
    <property type="entry name" value="HTH_ARAC_FAMILY_2"/>
    <property type="match status" value="1"/>
</dbReference>
<keyword evidence="1" id="KW-0805">Transcription regulation</keyword>
<evidence type="ECO:0000259" key="3">
    <source>
        <dbReference type="PROSITE" id="PS01124"/>
    </source>
</evidence>
<organism evidence="4 5">
    <name type="scientific">Herminiimonas contaminans</name>
    <dbReference type="NCBI Taxonomy" id="1111140"/>
    <lineage>
        <taxon>Bacteria</taxon>
        <taxon>Pseudomonadati</taxon>
        <taxon>Pseudomonadota</taxon>
        <taxon>Betaproteobacteria</taxon>
        <taxon>Burkholderiales</taxon>
        <taxon>Oxalobacteraceae</taxon>
        <taxon>Herminiimonas</taxon>
    </lineage>
</organism>
<dbReference type="InterPro" id="IPR011051">
    <property type="entry name" value="RmlC_Cupin_sf"/>
</dbReference>
<sequence>MVTLLGSIDYNADRLSQPATALRIDTEGSECESPVHLHRKGQLVVALHGGVTCEVPGGLWMVPPQCGVWIPGGMPHSNRTTANARLCFLFVEPGAAQLPTECATLALTPLIREMILHLADTSQEYAPDSHTARLVEVLLSELTLMPTEQLHLPVSDHARLRQIASALTQQPDDRSTVAEWGERFAMSERTLARLVLHETGMTFGRWRRQLHLIIALQRLASGATVQRVSEDLGYDSVSAFITMFKKALGKSPARYFSDK</sequence>
<keyword evidence="5" id="KW-1185">Reference proteome</keyword>
<gene>
    <name evidence="4" type="ORF">IXC47_04375</name>
</gene>
<protein>
    <submittedName>
        <fullName evidence="4">Helix-turn-helix transcriptional regulator</fullName>
    </submittedName>
</protein>
<reference evidence="4 5" key="1">
    <citation type="submission" date="2020-11" db="EMBL/GenBank/DDBJ databases">
        <title>WGS of Herminiimonas contaminans strain Marseille-Q4544 isolated from planarians Schmidtea mediterranea.</title>
        <authorList>
            <person name="Kangale L."/>
        </authorList>
    </citation>
    <scope>NUCLEOTIDE SEQUENCE [LARGE SCALE GENOMIC DNA]</scope>
    <source>
        <strain evidence="4 5">Marseille-Q4544</strain>
    </source>
</reference>
<dbReference type="PANTHER" id="PTHR11019:SF199">
    <property type="entry name" value="HTH-TYPE TRANSCRIPTIONAL REGULATOR NIMR"/>
    <property type="match status" value="1"/>
</dbReference>
<feature type="domain" description="HTH araC/xylS-type" evidence="3">
    <location>
        <begin position="161"/>
        <end position="258"/>
    </location>
</feature>
<proteinExistence type="predicted"/>
<dbReference type="InterPro" id="IPR018060">
    <property type="entry name" value="HTH_AraC"/>
</dbReference>
<dbReference type="EMBL" id="JADOEL010000002">
    <property type="protein sequence ID" value="MBF8176915.1"/>
    <property type="molecule type" value="Genomic_DNA"/>
</dbReference>
<evidence type="ECO:0000256" key="1">
    <source>
        <dbReference type="ARBA" id="ARBA00023015"/>
    </source>
</evidence>
<dbReference type="Gene3D" id="1.10.10.60">
    <property type="entry name" value="Homeodomain-like"/>
    <property type="match status" value="1"/>
</dbReference>
<dbReference type="SUPFAM" id="SSF51182">
    <property type="entry name" value="RmlC-like cupins"/>
    <property type="match status" value="1"/>
</dbReference>
<name>A0ABS0EQB4_9BURK</name>
<dbReference type="Pfam" id="PF12833">
    <property type="entry name" value="HTH_18"/>
    <property type="match status" value="1"/>
</dbReference>
<accession>A0ABS0EQB4</accession>